<organism evidence="6 7">
    <name type="scientific">Maridesulfovibrio ferrireducens</name>
    <dbReference type="NCBI Taxonomy" id="246191"/>
    <lineage>
        <taxon>Bacteria</taxon>
        <taxon>Pseudomonadati</taxon>
        <taxon>Thermodesulfobacteriota</taxon>
        <taxon>Desulfovibrionia</taxon>
        <taxon>Desulfovibrionales</taxon>
        <taxon>Desulfovibrionaceae</taxon>
        <taxon>Maridesulfovibrio</taxon>
    </lineage>
</organism>
<dbReference type="Gene3D" id="3.30.750.70">
    <property type="entry name" value="4-hydroxybutyrate coenzyme like domains"/>
    <property type="match status" value="1"/>
</dbReference>
<dbReference type="Gene3D" id="1.10.10.10">
    <property type="entry name" value="Winged helix-like DNA-binding domain superfamily/Winged helix DNA-binding domain"/>
    <property type="match status" value="1"/>
</dbReference>
<dbReference type="GO" id="GO:0003677">
    <property type="term" value="F:DNA binding"/>
    <property type="evidence" value="ECO:0007669"/>
    <property type="project" value="UniProtKB-KW"/>
</dbReference>
<name>A0A1G9IY83_9BACT</name>
<evidence type="ECO:0000313" key="6">
    <source>
        <dbReference type="EMBL" id="SDL30061.1"/>
    </source>
</evidence>
<dbReference type="PRINTS" id="PR00037">
    <property type="entry name" value="HTHLACR"/>
</dbReference>
<protein>
    <submittedName>
        <fullName evidence="6">Transcriptional regulator, DeoR family</fullName>
    </submittedName>
</protein>
<dbReference type="PROSITE" id="PS00894">
    <property type="entry name" value="HTH_DEOR_1"/>
    <property type="match status" value="1"/>
</dbReference>
<dbReference type="OrthoDB" id="9814815at2"/>
<dbReference type="AlphaFoldDB" id="A0A1G9IY83"/>
<evidence type="ECO:0000259" key="5">
    <source>
        <dbReference type="PROSITE" id="PS51000"/>
    </source>
</evidence>
<dbReference type="GO" id="GO:0003700">
    <property type="term" value="F:DNA-binding transcription factor activity"/>
    <property type="evidence" value="ECO:0007669"/>
    <property type="project" value="InterPro"/>
</dbReference>
<proteinExistence type="predicted"/>
<dbReference type="SMART" id="SM00420">
    <property type="entry name" value="HTH_DEOR"/>
    <property type="match status" value="1"/>
</dbReference>
<dbReference type="Proteomes" id="UP000199053">
    <property type="component" value="Unassembled WGS sequence"/>
</dbReference>
<evidence type="ECO:0000256" key="4">
    <source>
        <dbReference type="ARBA" id="ARBA00023163"/>
    </source>
</evidence>
<sequence length="275" mass="31172">MPDTLKTKKRKNLKFNLNSLSKRQREILDIVSDQGFAPIESLAQQFEVTPQTIRRDINKLCEHQLLQRFHGGAGRSSSVENVDYSDRRNILYQEKRLIAEMVAKHIPDRASLFINLGTTTEEVAKTLSDHKGLKVITNNLNVALIMSNNDCEVIVAGGMVRQRDKGITGEATVEFIKQFKVDYGIIGVSGIDEDGTLLDYDYHEVRVAREIINNARNIFLVTDHTKFNRNAMVRIADLSEIDAIFTDKKPSMAFQDLMKSKEVALYVTEPGQKNE</sequence>
<dbReference type="InterPro" id="IPR036390">
    <property type="entry name" value="WH_DNA-bd_sf"/>
</dbReference>
<keyword evidence="1" id="KW-0678">Repressor</keyword>
<dbReference type="InterPro" id="IPR050313">
    <property type="entry name" value="Carb_Metab_HTH_regulators"/>
</dbReference>
<keyword evidence="3" id="KW-0238">DNA-binding</keyword>
<dbReference type="STRING" id="246191.SAMN05660337_2563"/>
<evidence type="ECO:0000313" key="7">
    <source>
        <dbReference type="Proteomes" id="UP000199053"/>
    </source>
</evidence>
<gene>
    <name evidence="6" type="ORF">SAMN05660337_2563</name>
</gene>
<dbReference type="InterPro" id="IPR001034">
    <property type="entry name" value="DeoR_HTH"/>
</dbReference>
<evidence type="ECO:0000256" key="3">
    <source>
        <dbReference type="ARBA" id="ARBA00023125"/>
    </source>
</evidence>
<keyword evidence="4" id="KW-0804">Transcription</keyword>
<dbReference type="PROSITE" id="PS51000">
    <property type="entry name" value="HTH_DEOR_2"/>
    <property type="match status" value="1"/>
</dbReference>
<dbReference type="SUPFAM" id="SSF100950">
    <property type="entry name" value="NagB/RpiA/CoA transferase-like"/>
    <property type="match status" value="1"/>
</dbReference>
<dbReference type="InterPro" id="IPR018356">
    <property type="entry name" value="Tscrpt_reg_HTH_DeoR_CS"/>
</dbReference>
<keyword evidence="2" id="KW-0805">Transcription regulation</keyword>
<dbReference type="InterPro" id="IPR037171">
    <property type="entry name" value="NagB/RpiA_transferase-like"/>
</dbReference>
<keyword evidence="7" id="KW-1185">Reference proteome</keyword>
<dbReference type="InterPro" id="IPR014036">
    <property type="entry name" value="DeoR-like_C"/>
</dbReference>
<dbReference type="Pfam" id="PF00455">
    <property type="entry name" value="DeoRC"/>
    <property type="match status" value="1"/>
</dbReference>
<dbReference type="PANTHER" id="PTHR30363:SF4">
    <property type="entry name" value="GLYCEROL-3-PHOSPHATE REGULON REPRESSOR"/>
    <property type="match status" value="1"/>
</dbReference>
<dbReference type="Pfam" id="PF08220">
    <property type="entry name" value="HTH_DeoR"/>
    <property type="match status" value="1"/>
</dbReference>
<dbReference type="PANTHER" id="PTHR30363">
    <property type="entry name" value="HTH-TYPE TRANSCRIPTIONAL REGULATOR SRLR-RELATED"/>
    <property type="match status" value="1"/>
</dbReference>
<reference evidence="7" key="1">
    <citation type="submission" date="2016-10" db="EMBL/GenBank/DDBJ databases">
        <authorList>
            <person name="Varghese N."/>
            <person name="Submissions S."/>
        </authorList>
    </citation>
    <scope>NUCLEOTIDE SEQUENCE [LARGE SCALE GENOMIC DNA]</scope>
    <source>
        <strain evidence="7">DSM 16995</strain>
    </source>
</reference>
<evidence type="ECO:0000256" key="2">
    <source>
        <dbReference type="ARBA" id="ARBA00023015"/>
    </source>
</evidence>
<dbReference type="RefSeq" id="WP_092161740.1">
    <property type="nucleotide sequence ID" value="NZ_FNGA01000004.1"/>
</dbReference>
<dbReference type="SMART" id="SM01134">
    <property type="entry name" value="DeoRC"/>
    <property type="match status" value="1"/>
</dbReference>
<dbReference type="InterPro" id="IPR036388">
    <property type="entry name" value="WH-like_DNA-bd_sf"/>
</dbReference>
<feature type="domain" description="HTH deoR-type" evidence="5">
    <location>
        <begin position="20"/>
        <end position="75"/>
    </location>
</feature>
<dbReference type="EMBL" id="FNGA01000004">
    <property type="protein sequence ID" value="SDL30061.1"/>
    <property type="molecule type" value="Genomic_DNA"/>
</dbReference>
<dbReference type="SUPFAM" id="SSF46785">
    <property type="entry name" value="Winged helix' DNA-binding domain"/>
    <property type="match status" value="1"/>
</dbReference>
<accession>A0A1G9IY83</accession>
<evidence type="ECO:0000256" key="1">
    <source>
        <dbReference type="ARBA" id="ARBA00022491"/>
    </source>
</evidence>